<evidence type="ECO:0000313" key="2">
    <source>
        <dbReference type="Proteomes" id="UP000030645"/>
    </source>
</evidence>
<gene>
    <name evidence="1" type="ORF">L484_011036</name>
</gene>
<reference evidence="2" key="1">
    <citation type="submission" date="2013-01" db="EMBL/GenBank/DDBJ databases">
        <title>Draft Genome Sequence of a Mulberry Tree, Morus notabilis C.K. Schneid.</title>
        <authorList>
            <person name="He N."/>
            <person name="Zhao S."/>
        </authorList>
    </citation>
    <scope>NUCLEOTIDE SEQUENCE</scope>
</reference>
<proteinExistence type="predicted"/>
<accession>W9S1H6</accession>
<dbReference type="Proteomes" id="UP000030645">
    <property type="component" value="Unassembled WGS sequence"/>
</dbReference>
<keyword evidence="2" id="KW-1185">Reference proteome</keyword>
<evidence type="ECO:0000313" key="1">
    <source>
        <dbReference type="EMBL" id="EXC04056.1"/>
    </source>
</evidence>
<organism evidence="1 2">
    <name type="scientific">Morus notabilis</name>
    <dbReference type="NCBI Taxonomy" id="981085"/>
    <lineage>
        <taxon>Eukaryota</taxon>
        <taxon>Viridiplantae</taxon>
        <taxon>Streptophyta</taxon>
        <taxon>Embryophyta</taxon>
        <taxon>Tracheophyta</taxon>
        <taxon>Spermatophyta</taxon>
        <taxon>Magnoliopsida</taxon>
        <taxon>eudicotyledons</taxon>
        <taxon>Gunneridae</taxon>
        <taxon>Pentapetalae</taxon>
        <taxon>rosids</taxon>
        <taxon>fabids</taxon>
        <taxon>Rosales</taxon>
        <taxon>Moraceae</taxon>
        <taxon>Moreae</taxon>
        <taxon>Morus</taxon>
    </lineage>
</organism>
<name>W9S1H6_9ROSA</name>
<dbReference type="EMBL" id="KE345428">
    <property type="protein sequence ID" value="EXC04056.1"/>
    <property type="molecule type" value="Genomic_DNA"/>
</dbReference>
<sequence>MAQNLSAHMWDACPRAFLVWGPVHGRTTRARSGRGSPVQTLRPAALCAAQARAWYGTLTRVIWPEGGLCAPYA</sequence>
<dbReference type="AlphaFoldDB" id="W9S1H6"/>
<protein>
    <submittedName>
        <fullName evidence="1">Uncharacterized protein</fullName>
    </submittedName>
</protein>